<dbReference type="PANTHER" id="PTHR10683">
    <property type="entry name" value="TRANSALDOLASE"/>
    <property type="match status" value="1"/>
</dbReference>
<evidence type="ECO:0000313" key="2">
    <source>
        <dbReference type="EMBL" id="OCH96163.1"/>
    </source>
</evidence>
<protein>
    <submittedName>
        <fullName evidence="2">Aldolase</fullName>
    </submittedName>
</protein>
<evidence type="ECO:0000256" key="1">
    <source>
        <dbReference type="ARBA" id="ARBA00023270"/>
    </source>
</evidence>
<sequence length="347" mass="37427">MSNANLLSYVRSQLTVDVDSMDPAVAARHTAGSEKFCDMTSNQAIVYNEASRPERAQLLAVACEAAQSSGLSAGELVVHAVDVLTVLLAKEVFPFLTGRVHAQTSPSHAYDTEATIGHAKRLVALFEAHGIPKSNVCIKIPATPESMVACQYLEKIGIRTLATCLFSVSQALAASQAGCLYVAPYFNELRVHFDPKLWREYNDTAKQHPMSAVIRAIVRIFKTIDSKTLVMPASIVTSTEVAALVTLEPDHLTLSGGVLDQLASSPTPQCNPKSHHADIPLEAPPAQAPEAHGAAIHETDLLANGANALREALIIDTETARKLADALQIFDEMEQKTFNLIRQQLSI</sequence>
<dbReference type="GO" id="GO:0005975">
    <property type="term" value="P:carbohydrate metabolic process"/>
    <property type="evidence" value="ECO:0007669"/>
    <property type="project" value="InterPro"/>
</dbReference>
<dbReference type="OrthoDB" id="1711136at2759"/>
<dbReference type="Pfam" id="PF00923">
    <property type="entry name" value="TAL_FSA"/>
    <property type="match status" value="1"/>
</dbReference>
<dbReference type="Proteomes" id="UP000250043">
    <property type="component" value="Unassembled WGS sequence"/>
</dbReference>
<dbReference type="InterPro" id="IPR001585">
    <property type="entry name" value="TAL/FSA"/>
</dbReference>
<dbReference type="EMBL" id="KV722332">
    <property type="protein sequence ID" value="OCH96163.1"/>
    <property type="molecule type" value="Genomic_DNA"/>
</dbReference>
<dbReference type="Gene3D" id="3.20.20.70">
    <property type="entry name" value="Aldolase class I"/>
    <property type="match status" value="1"/>
</dbReference>
<dbReference type="GO" id="GO:0009052">
    <property type="term" value="P:pentose-phosphate shunt, non-oxidative branch"/>
    <property type="evidence" value="ECO:0007669"/>
    <property type="project" value="TreeGrafter"/>
</dbReference>
<evidence type="ECO:0000313" key="3">
    <source>
        <dbReference type="Proteomes" id="UP000250043"/>
    </source>
</evidence>
<keyword evidence="3" id="KW-1185">Reference proteome</keyword>
<accession>A0A8E2DUN0</accession>
<dbReference type="SUPFAM" id="SSF51569">
    <property type="entry name" value="Aldolase"/>
    <property type="match status" value="1"/>
</dbReference>
<dbReference type="InterPro" id="IPR013785">
    <property type="entry name" value="Aldolase_TIM"/>
</dbReference>
<dbReference type="AlphaFoldDB" id="A0A8E2DUN0"/>
<name>A0A8E2DUN0_9APHY</name>
<keyword evidence="1" id="KW-0704">Schiff base</keyword>
<reference evidence="2 3" key="1">
    <citation type="submission" date="2016-07" db="EMBL/GenBank/DDBJ databases">
        <title>Draft genome of the white-rot fungus Obba rivulosa 3A-2.</title>
        <authorList>
            <consortium name="DOE Joint Genome Institute"/>
            <person name="Miettinen O."/>
            <person name="Riley R."/>
            <person name="Acob R."/>
            <person name="Barry K."/>
            <person name="Cullen D."/>
            <person name="De Vries R."/>
            <person name="Hainaut M."/>
            <person name="Hatakka A."/>
            <person name="Henrissat B."/>
            <person name="Hilden K."/>
            <person name="Kuo R."/>
            <person name="Labutti K."/>
            <person name="Lipzen A."/>
            <person name="Makela M.R."/>
            <person name="Sandor L."/>
            <person name="Spatafora J.W."/>
            <person name="Grigoriev I.V."/>
            <person name="Hibbett D.S."/>
        </authorList>
    </citation>
    <scope>NUCLEOTIDE SEQUENCE [LARGE SCALE GENOMIC DNA]</scope>
    <source>
        <strain evidence="2 3">3A-2</strain>
    </source>
</reference>
<dbReference type="PANTHER" id="PTHR10683:SF39">
    <property type="entry name" value="TRANSALDOLASE"/>
    <property type="match status" value="1"/>
</dbReference>
<gene>
    <name evidence="2" type="ORF">OBBRIDRAFT_787617</name>
</gene>
<organism evidence="2 3">
    <name type="scientific">Obba rivulosa</name>
    <dbReference type="NCBI Taxonomy" id="1052685"/>
    <lineage>
        <taxon>Eukaryota</taxon>
        <taxon>Fungi</taxon>
        <taxon>Dikarya</taxon>
        <taxon>Basidiomycota</taxon>
        <taxon>Agaricomycotina</taxon>
        <taxon>Agaricomycetes</taxon>
        <taxon>Polyporales</taxon>
        <taxon>Gelatoporiaceae</taxon>
        <taxon>Obba</taxon>
    </lineage>
</organism>
<proteinExistence type="predicted"/>
<dbReference type="GO" id="GO:0004801">
    <property type="term" value="F:transaldolase activity"/>
    <property type="evidence" value="ECO:0007669"/>
    <property type="project" value="TreeGrafter"/>
</dbReference>